<reference evidence="7 8" key="2">
    <citation type="journal article" date="2016" name="Genome Announc.">
        <title>Complete Genome Sequence of a Strain of Azospirillum thiophilum Isolated from a Sulfide Spring.</title>
        <authorList>
            <person name="Fomenkov A."/>
            <person name="Vincze T."/>
            <person name="Grabovich M."/>
            <person name="Anton B.P."/>
            <person name="Dubinina G."/>
            <person name="Orlova M."/>
            <person name="Belousova E."/>
            <person name="Roberts R.J."/>
        </authorList>
    </citation>
    <scope>NUCLEOTIDE SEQUENCE [LARGE SCALE GENOMIC DNA]</scope>
    <source>
        <strain evidence="7 8">BV-S</strain>
    </source>
</reference>
<feature type="compositionally biased region" description="Low complexity" evidence="5">
    <location>
        <begin position="77"/>
        <end position="100"/>
    </location>
</feature>
<keyword evidence="3 4" id="KW-0408">Iron</keyword>
<evidence type="ECO:0000256" key="3">
    <source>
        <dbReference type="ARBA" id="ARBA00023004"/>
    </source>
</evidence>
<keyword evidence="8" id="KW-1185">Reference proteome</keyword>
<keyword evidence="1 4" id="KW-0349">Heme</keyword>
<dbReference type="SUPFAM" id="SSF46626">
    <property type="entry name" value="Cytochrome c"/>
    <property type="match status" value="1"/>
</dbReference>
<gene>
    <name evidence="7" type="ORF">AL072_31285</name>
</gene>
<dbReference type="InterPro" id="IPR009056">
    <property type="entry name" value="Cyt_c-like_dom"/>
</dbReference>
<evidence type="ECO:0000259" key="6">
    <source>
        <dbReference type="PROSITE" id="PS51007"/>
    </source>
</evidence>
<dbReference type="EMBL" id="CP012406">
    <property type="protein sequence ID" value="ALG75368.1"/>
    <property type="molecule type" value="Genomic_DNA"/>
</dbReference>
<dbReference type="Gene3D" id="1.10.760.10">
    <property type="entry name" value="Cytochrome c-like domain"/>
    <property type="match status" value="1"/>
</dbReference>
<accession>A0AAC8ZWB0</accession>
<reference evidence="8" key="1">
    <citation type="submission" date="2015-08" db="EMBL/GenBank/DDBJ databases">
        <title>Complete Genome Sequence of Azospirillum thiophilum BV-S.</title>
        <authorList>
            <person name="Fomenkov A."/>
            <person name="Vincze T."/>
            <person name="Grabovich M."/>
            <person name="Dubinina G."/>
            <person name="Orlova M."/>
            <person name="Belousova E."/>
            <person name="Roberts R.J."/>
        </authorList>
    </citation>
    <scope>NUCLEOTIDE SEQUENCE [LARGE SCALE GENOMIC DNA]</scope>
    <source>
        <strain evidence="8">BV-S</strain>
    </source>
</reference>
<evidence type="ECO:0000256" key="1">
    <source>
        <dbReference type="ARBA" id="ARBA00022617"/>
    </source>
</evidence>
<dbReference type="PROSITE" id="PS51007">
    <property type="entry name" value="CYTC"/>
    <property type="match status" value="1"/>
</dbReference>
<dbReference type="InterPro" id="IPR036909">
    <property type="entry name" value="Cyt_c-like_dom_sf"/>
</dbReference>
<dbReference type="KEGG" id="ati:AL072_31285"/>
<dbReference type="AlphaFoldDB" id="A0AAC8ZWB0"/>
<proteinExistence type="predicted"/>
<feature type="region of interest" description="Disordered" evidence="5">
    <location>
        <begin position="72"/>
        <end position="100"/>
    </location>
</feature>
<dbReference type="RefSeq" id="WP_045584844.1">
    <property type="nucleotide sequence ID" value="NZ_CP012406.1"/>
</dbReference>
<dbReference type="Proteomes" id="UP000069935">
    <property type="component" value="Chromosome 6"/>
</dbReference>
<feature type="domain" description="Cytochrome c" evidence="6">
    <location>
        <begin position="51"/>
        <end position="147"/>
    </location>
</feature>
<evidence type="ECO:0000256" key="2">
    <source>
        <dbReference type="ARBA" id="ARBA00022723"/>
    </source>
</evidence>
<dbReference type="GO" id="GO:0009055">
    <property type="term" value="F:electron transfer activity"/>
    <property type="evidence" value="ECO:0007669"/>
    <property type="project" value="InterPro"/>
</dbReference>
<dbReference type="GO" id="GO:0020037">
    <property type="term" value="F:heme binding"/>
    <property type="evidence" value="ECO:0007669"/>
    <property type="project" value="InterPro"/>
</dbReference>
<protein>
    <recommendedName>
        <fullName evidence="6">Cytochrome c domain-containing protein</fullName>
    </recommendedName>
</protein>
<evidence type="ECO:0000256" key="5">
    <source>
        <dbReference type="SAM" id="MobiDB-lite"/>
    </source>
</evidence>
<evidence type="ECO:0000313" key="8">
    <source>
        <dbReference type="Proteomes" id="UP000069935"/>
    </source>
</evidence>
<evidence type="ECO:0000256" key="4">
    <source>
        <dbReference type="PROSITE-ProRule" id="PRU00433"/>
    </source>
</evidence>
<organism evidence="7 8">
    <name type="scientific">Azospirillum thiophilum</name>
    <dbReference type="NCBI Taxonomy" id="528244"/>
    <lineage>
        <taxon>Bacteria</taxon>
        <taxon>Pseudomonadati</taxon>
        <taxon>Pseudomonadota</taxon>
        <taxon>Alphaproteobacteria</taxon>
        <taxon>Rhodospirillales</taxon>
        <taxon>Azospirillaceae</taxon>
        <taxon>Azospirillum</taxon>
    </lineage>
</organism>
<dbReference type="GO" id="GO:0046872">
    <property type="term" value="F:metal ion binding"/>
    <property type="evidence" value="ECO:0007669"/>
    <property type="project" value="UniProtKB-KW"/>
</dbReference>
<evidence type="ECO:0000313" key="7">
    <source>
        <dbReference type="EMBL" id="ALG75368.1"/>
    </source>
</evidence>
<keyword evidence="2 4" id="KW-0479">Metal-binding</keyword>
<sequence length="151" mass="15781">MRGPERRQDRMPDRPAMRRAPTLLLATLLAAGLPLALGAAAAGPRTPDGSASAVDGRSLALALCGDCHIVAPGRTTGPDGLSGPDPAGPDPAGSDLAGPDLVERMQDPAMTELALRSYLRTSHPLMPNIRLTRGETDDIVAYLLTLKEDQP</sequence>
<name>A0AAC8ZWB0_9PROT</name>